<dbReference type="InParanoid" id="A2FD24"/>
<dbReference type="InterPro" id="IPR053139">
    <property type="entry name" value="Surface_bspA-like"/>
</dbReference>
<dbReference type="InterPro" id="IPR032675">
    <property type="entry name" value="LRR_dom_sf"/>
</dbReference>
<evidence type="ECO:0008006" key="3">
    <source>
        <dbReference type="Google" id="ProtNLM"/>
    </source>
</evidence>
<proteinExistence type="predicted"/>
<dbReference type="Proteomes" id="UP000001542">
    <property type="component" value="Unassembled WGS sequence"/>
</dbReference>
<sequence length="512" mass="60244">MFSNCYSLTEVNFTGYELYPKAFQFCINLKKFTFQYEEIHIEEIPDYCFYGCVNLEEINIPDRITEIYDFAFYNTSLRNGINLNKVQSLGQYSFAFSKLTSITIKNAINFNSENDYYVLDYDNLHIFDHCDNLEKVIFEKSGFISLYEFINCKEFKTLETNGAFKLMDGMLCVTRGYEDSRRYEDYRRNEDSTNNITAIYLYNISAKYERVTIPENIFGILFFAFRYANNIKTIAISHTMQILPYAFADMASLEEVYFNSNEIPYVCFYNCTKLSKVTLSDNVKRINKYSFANTNLTEIVLPLSLENIVIPFINTSIAKIGFKDGQNHPDFIATKNEFIRINHDKNDEMEIMFLFGNISNKITKLTEGIKSINLESLKTNSDDNVILMLPHSIQKIEIYETDYEDLHYYREEIDGIRVTIHEDYQYNYEISYPKLCYDWINPIQVLGDEPYDHDHIELREIMERTSSGPKVEFYSLTYPEYYIGFIEVINKSCESNLNYEEENATKPQCTNQ</sequence>
<dbReference type="EMBL" id="DS113726">
    <property type="protein sequence ID" value="EAX97176.1"/>
    <property type="molecule type" value="Genomic_DNA"/>
</dbReference>
<dbReference type="SUPFAM" id="SSF52058">
    <property type="entry name" value="L domain-like"/>
    <property type="match status" value="1"/>
</dbReference>
<evidence type="ECO:0000313" key="2">
    <source>
        <dbReference type="Proteomes" id="UP000001542"/>
    </source>
</evidence>
<keyword evidence="2" id="KW-1185">Reference proteome</keyword>
<accession>A2FD24</accession>
<dbReference type="Pfam" id="PF13306">
    <property type="entry name" value="LRR_5"/>
    <property type="match status" value="2"/>
</dbReference>
<name>A2FD24_TRIV3</name>
<dbReference type="KEGG" id="tva:4754964"/>
<dbReference type="AlphaFoldDB" id="A2FD24"/>
<evidence type="ECO:0000313" key="1">
    <source>
        <dbReference type="EMBL" id="EAX97176.1"/>
    </source>
</evidence>
<reference evidence="1" key="1">
    <citation type="submission" date="2006-10" db="EMBL/GenBank/DDBJ databases">
        <authorList>
            <person name="Amadeo P."/>
            <person name="Zhao Q."/>
            <person name="Wortman J."/>
            <person name="Fraser-Liggett C."/>
            <person name="Carlton J."/>
        </authorList>
    </citation>
    <scope>NUCLEOTIDE SEQUENCE</scope>
    <source>
        <strain evidence="1">G3</strain>
    </source>
</reference>
<dbReference type="Gene3D" id="3.80.10.10">
    <property type="entry name" value="Ribonuclease Inhibitor"/>
    <property type="match status" value="3"/>
</dbReference>
<dbReference type="VEuPathDB" id="TrichDB:TVAG_355370"/>
<dbReference type="InterPro" id="IPR026906">
    <property type="entry name" value="LRR_5"/>
</dbReference>
<protein>
    <recommendedName>
        <fullName evidence="3">Surface antigen BspA-like</fullName>
    </recommendedName>
</protein>
<dbReference type="PANTHER" id="PTHR45661">
    <property type="entry name" value="SURFACE ANTIGEN"/>
    <property type="match status" value="1"/>
</dbReference>
<dbReference type="PANTHER" id="PTHR45661:SF3">
    <property type="entry name" value="IG-LIKE DOMAIN-CONTAINING PROTEIN"/>
    <property type="match status" value="1"/>
</dbReference>
<reference evidence="1" key="2">
    <citation type="journal article" date="2007" name="Science">
        <title>Draft genome sequence of the sexually transmitted pathogen Trichomonas vaginalis.</title>
        <authorList>
            <person name="Carlton J.M."/>
            <person name="Hirt R.P."/>
            <person name="Silva J.C."/>
            <person name="Delcher A.L."/>
            <person name="Schatz M."/>
            <person name="Zhao Q."/>
            <person name="Wortman J.R."/>
            <person name="Bidwell S.L."/>
            <person name="Alsmark U.C.M."/>
            <person name="Besteiro S."/>
            <person name="Sicheritz-Ponten T."/>
            <person name="Noel C.J."/>
            <person name="Dacks J.B."/>
            <person name="Foster P.G."/>
            <person name="Simillion C."/>
            <person name="Van de Peer Y."/>
            <person name="Miranda-Saavedra D."/>
            <person name="Barton G.J."/>
            <person name="Westrop G.D."/>
            <person name="Mueller S."/>
            <person name="Dessi D."/>
            <person name="Fiori P.L."/>
            <person name="Ren Q."/>
            <person name="Paulsen I."/>
            <person name="Zhang H."/>
            <person name="Bastida-Corcuera F.D."/>
            <person name="Simoes-Barbosa A."/>
            <person name="Brown M.T."/>
            <person name="Hayes R.D."/>
            <person name="Mukherjee M."/>
            <person name="Okumura C.Y."/>
            <person name="Schneider R."/>
            <person name="Smith A.J."/>
            <person name="Vanacova S."/>
            <person name="Villalvazo M."/>
            <person name="Haas B.J."/>
            <person name="Pertea M."/>
            <person name="Feldblyum T.V."/>
            <person name="Utterback T.R."/>
            <person name="Shu C.L."/>
            <person name="Osoegawa K."/>
            <person name="de Jong P.J."/>
            <person name="Hrdy I."/>
            <person name="Horvathova L."/>
            <person name="Zubacova Z."/>
            <person name="Dolezal P."/>
            <person name="Malik S.B."/>
            <person name="Logsdon J.M. Jr."/>
            <person name="Henze K."/>
            <person name="Gupta A."/>
            <person name="Wang C.C."/>
            <person name="Dunne R.L."/>
            <person name="Upcroft J.A."/>
            <person name="Upcroft P."/>
            <person name="White O."/>
            <person name="Salzberg S.L."/>
            <person name="Tang P."/>
            <person name="Chiu C.-H."/>
            <person name="Lee Y.-S."/>
            <person name="Embley T.M."/>
            <person name="Coombs G.H."/>
            <person name="Mottram J.C."/>
            <person name="Tachezy J."/>
            <person name="Fraser-Liggett C.M."/>
            <person name="Johnson P.J."/>
        </authorList>
    </citation>
    <scope>NUCLEOTIDE SEQUENCE [LARGE SCALE GENOMIC DNA]</scope>
    <source>
        <strain evidence="1">G3</strain>
    </source>
</reference>
<organism evidence="1 2">
    <name type="scientific">Trichomonas vaginalis (strain ATCC PRA-98 / G3)</name>
    <dbReference type="NCBI Taxonomy" id="412133"/>
    <lineage>
        <taxon>Eukaryota</taxon>
        <taxon>Metamonada</taxon>
        <taxon>Parabasalia</taxon>
        <taxon>Trichomonadida</taxon>
        <taxon>Trichomonadidae</taxon>
        <taxon>Trichomonas</taxon>
    </lineage>
</organism>
<gene>
    <name evidence="1" type="ORF">TVAG_355370</name>
</gene>
<dbReference type="VEuPathDB" id="TrichDB:TVAGG3_0834050"/>